<keyword evidence="3" id="KW-1185">Reference proteome</keyword>
<evidence type="ECO:0000313" key="3">
    <source>
        <dbReference type="Proteomes" id="UP000267096"/>
    </source>
</evidence>
<evidence type="ECO:0000256" key="1">
    <source>
        <dbReference type="SAM" id="MobiDB-lite"/>
    </source>
</evidence>
<protein>
    <submittedName>
        <fullName evidence="2 4">Uncharacterized protein</fullName>
    </submittedName>
</protein>
<dbReference type="Proteomes" id="UP000267096">
    <property type="component" value="Unassembled WGS sequence"/>
</dbReference>
<accession>A0A0M3JBC8</accession>
<gene>
    <name evidence="2" type="ORF">ASIM_LOCUS4712</name>
</gene>
<organism evidence="4">
    <name type="scientific">Anisakis simplex</name>
    <name type="common">Herring worm</name>
    <dbReference type="NCBI Taxonomy" id="6269"/>
    <lineage>
        <taxon>Eukaryota</taxon>
        <taxon>Metazoa</taxon>
        <taxon>Ecdysozoa</taxon>
        <taxon>Nematoda</taxon>
        <taxon>Chromadorea</taxon>
        <taxon>Rhabditida</taxon>
        <taxon>Spirurina</taxon>
        <taxon>Ascaridomorpha</taxon>
        <taxon>Ascaridoidea</taxon>
        <taxon>Anisakidae</taxon>
        <taxon>Anisakis</taxon>
        <taxon>Anisakis simplex complex</taxon>
    </lineage>
</organism>
<name>A0A0M3JBC8_ANISI</name>
<proteinExistence type="predicted"/>
<feature type="compositionally biased region" description="Polar residues" evidence="1">
    <location>
        <begin position="1"/>
        <end position="11"/>
    </location>
</feature>
<dbReference type="EMBL" id="UYRR01008487">
    <property type="protein sequence ID" value="VDK24333.1"/>
    <property type="molecule type" value="Genomic_DNA"/>
</dbReference>
<sequence length="72" mass="7904">MAQLGASSSGVEQERVPGVGNGGERFSELIQTFKNDSPESERIGVDECCQLLQACKSNEDYFIAFAIVRRSF</sequence>
<evidence type="ECO:0000313" key="4">
    <source>
        <dbReference type="WBParaSite" id="ASIM_0000490201-mRNA-1"/>
    </source>
</evidence>
<evidence type="ECO:0000313" key="2">
    <source>
        <dbReference type="EMBL" id="VDK24333.1"/>
    </source>
</evidence>
<dbReference type="WBParaSite" id="ASIM_0000490201-mRNA-1">
    <property type="protein sequence ID" value="ASIM_0000490201-mRNA-1"/>
    <property type="gene ID" value="ASIM_0000490201"/>
</dbReference>
<reference evidence="4" key="1">
    <citation type="submission" date="2017-02" db="UniProtKB">
        <authorList>
            <consortium name="WormBaseParasite"/>
        </authorList>
    </citation>
    <scope>IDENTIFICATION</scope>
</reference>
<feature type="region of interest" description="Disordered" evidence="1">
    <location>
        <begin position="1"/>
        <end position="24"/>
    </location>
</feature>
<dbReference type="AlphaFoldDB" id="A0A0M3JBC8"/>
<reference evidence="2 3" key="2">
    <citation type="submission" date="2018-11" db="EMBL/GenBank/DDBJ databases">
        <authorList>
            <consortium name="Pathogen Informatics"/>
        </authorList>
    </citation>
    <scope>NUCLEOTIDE SEQUENCE [LARGE SCALE GENOMIC DNA]</scope>
</reference>